<accession>A0A0H1B710</accession>
<feature type="compositionally biased region" description="Acidic residues" evidence="1">
    <location>
        <begin position="274"/>
        <end position="291"/>
    </location>
</feature>
<dbReference type="EMBL" id="LDEV01002867">
    <property type="protein sequence ID" value="KLJ07244.1"/>
    <property type="molecule type" value="Genomic_DNA"/>
</dbReference>
<sequence>MAAGHSTRTCTLTLLDLPFEIRRLIFIFYFRSVRIRQKLTYSDEAEKDQLAILRVCRQLYHEAEPLVLPNVQLFCYKNTEVIDTLTKMSSTQVSQLRHLVVHHCPVGFNLSSTRDGSKEKSTSVSSDPKEEDDDDDNNNDNVDEDPVRYFHLGAILGLFPGLQLDILEVFCQVSGGAYTDFQTTDCFGSLLEADGYRQLWMRASEGDGGAWTGTPTSFEWKHCMATKFEPYNGWVRMRLPRHEWRDVGGDTRLGEFWRRAQEAGFTLVKKFDFPDDSDEEYDSDEDEDEDGQSVHGHGSEDVADIVVDRGDADSAVKKDANQVLRCIERDDTRGESPIFFKSTSDALRKLFRENSWEAIQAMDGFDDGTLNYWDLGDNAYSRRY</sequence>
<gene>
    <name evidence="2" type="ORF">EMPG_17268</name>
</gene>
<evidence type="ECO:0000313" key="3">
    <source>
        <dbReference type="Proteomes" id="UP000053573"/>
    </source>
</evidence>
<reference evidence="3" key="1">
    <citation type="journal article" date="2015" name="PLoS Genet.">
        <title>The dynamic genome and transcriptome of the human fungal pathogen Blastomyces and close relative Emmonsia.</title>
        <authorList>
            <person name="Munoz J.F."/>
            <person name="Gauthier G.M."/>
            <person name="Desjardins C.A."/>
            <person name="Gallo J.E."/>
            <person name="Holder J."/>
            <person name="Sullivan T.D."/>
            <person name="Marty A.J."/>
            <person name="Carmen J.C."/>
            <person name="Chen Z."/>
            <person name="Ding L."/>
            <person name="Gujja S."/>
            <person name="Magrini V."/>
            <person name="Misas E."/>
            <person name="Mitreva M."/>
            <person name="Priest M."/>
            <person name="Saif S."/>
            <person name="Whiston E.A."/>
            <person name="Young S."/>
            <person name="Zeng Q."/>
            <person name="Goldman W.E."/>
            <person name="Mardis E.R."/>
            <person name="Taylor J.W."/>
            <person name="McEwen J.G."/>
            <person name="Clay O.K."/>
            <person name="Klein B.S."/>
            <person name="Cuomo C.A."/>
        </authorList>
    </citation>
    <scope>NUCLEOTIDE SEQUENCE [LARGE SCALE GENOMIC DNA]</scope>
    <source>
        <strain evidence="3">UAMH 139</strain>
    </source>
</reference>
<evidence type="ECO:0000313" key="2">
    <source>
        <dbReference type="EMBL" id="KLJ07244.1"/>
    </source>
</evidence>
<organism evidence="2 3">
    <name type="scientific">Blastomyces silverae</name>
    <dbReference type="NCBI Taxonomy" id="2060906"/>
    <lineage>
        <taxon>Eukaryota</taxon>
        <taxon>Fungi</taxon>
        <taxon>Dikarya</taxon>
        <taxon>Ascomycota</taxon>
        <taxon>Pezizomycotina</taxon>
        <taxon>Eurotiomycetes</taxon>
        <taxon>Eurotiomycetidae</taxon>
        <taxon>Onygenales</taxon>
        <taxon>Ajellomycetaceae</taxon>
        <taxon>Blastomyces</taxon>
    </lineage>
</organism>
<feature type="compositionally biased region" description="Acidic residues" evidence="1">
    <location>
        <begin position="129"/>
        <end position="143"/>
    </location>
</feature>
<name>A0A0H1B710_9EURO</name>
<keyword evidence="3" id="KW-1185">Reference proteome</keyword>
<feature type="region of interest" description="Disordered" evidence="1">
    <location>
        <begin position="111"/>
        <end position="143"/>
    </location>
</feature>
<evidence type="ECO:0000256" key="1">
    <source>
        <dbReference type="SAM" id="MobiDB-lite"/>
    </source>
</evidence>
<comment type="caution">
    <text evidence="2">The sequence shown here is derived from an EMBL/GenBank/DDBJ whole genome shotgun (WGS) entry which is preliminary data.</text>
</comment>
<feature type="region of interest" description="Disordered" evidence="1">
    <location>
        <begin position="274"/>
        <end position="301"/>
    </location>
</feature>
<dbReference type="Proteomes" id="UP000053573">
    <property type="component" value="Unassembled WGS sequence"/>
</dbReference>
<dbReference type="OrthoDB" id="72726at2759"/>
<dbReference type="AlphaFoldDB" id="A0A0H1B710"/>
<proteinExistence type="predicted"/>
<protein>
    <recommendedName>
        <fullName evidence="4">F-box domain-containing protein</fullName>
    </recommendedName>
</protein>
<evidence type="ECO:0008006" key="4">
    <source>
        <dbReference type="Google" id="ProtNLM"/>
    </source>
</evidence>